<dbReference type="AlphaFoldDB" id="A0A9P0A628"/>
<gene>
    <name evidence="2" type="ORF">BEMITA_LOCUS3998</name>
</gene>
<dbReference type="Proteomes" id="UP001152759">
    <property type="component" value="Chromosome 2"/>
</dbReference>
<dbReference type="OrthoDB" id="6778909at2759"/>
<name>A0A9P0A628_BEMTA</name>
<accession>A0A9P0A628</accession>
<evidence type="ECO:0000313" key="2">
    <source>
        <dbReference type="EMBL" id="CAH0384699.1"/>
    </source>
</evidence>
<sequence length="190" mass="21694">MPFSSSSVEEKDAALRCFQRLYGIPASPPKPLPPYKKKKNPNHPTTSDTTSHEVLNIISDIANSAQSGSIPREKMPNVFGVTDLRFELIDEWQMFIERLELMFISQNVEKDKQVPELLTRVSAETYSIIRDLSIPQKPSELKFDKLVKLVEKHLEPPSSELARRHKFVTVEQNTNESLSDFIARLKKSVT</sequence>
<feature type="region of interest" description="Disordered" evidence="1">
    <location>
        <begin position="24"/>
        <end position="51"/>
    </location>
</feature>
<proteinExistence type="predicted"/>
<dbReference type="EMBL" id="OU963863">
    <property type="protein sequence ID" value="CAH0384699.1"/>
    <property type="molecule type" value="Genomic_DNA"/>
</dbReference>
<organism evidence="2 3">
    <name type="scientific">Bemisia tabaci</name>
    <name type="common">Sweetpotato whitefly</name>
    <name type="synonym">Aleurodes tabaci</name>
    <dbReference type="NCBI Taxonomy" id="7038"/>
    <lineage>
        <taxon>Eukaryota</taxon>
        <taxon>Metazoa</taxon>
        <taxon>Ecdysozoa</taxon>
        <taxon>Arthropoda</taxon>
        <taxon>Hexapoda</taxon>
        <taxon>Insecta</taxon>
        <taxon>Pterygota</taxon>
        <taxon>Neoptera</taxon>
        <taxon>Paraneoptera</taxon>
        <taxon>Hemiptera</taxon>
        <taxon>Sternorrhyncha</taxon>
        <taxon>Aleyrodoidea</taxon>
        <taxon>Aleyrodidae</taxon>
        <taxon>Aleyrodinae</taxon>
        <taxon>Bemisia</taxon>
    </lineage>
</organism>
<dbReference type="KEGG" id="btab:109035664"/>
<evidence type="ECO:0000256" key="1">
    <source>
        <dbReference type="SAM" id="MobiDB-lite"/>
    </source>
</evidence>
<protein>
    <submittedName>
        <fullName evidence="2">Uncharacterized protein</fullName>
    </submittedName>
</protein>
<evidence type="ECO:0000313" key="3">
    <source>
        <dbReference type="Proteomes" id="UP001152759"/>
    </source>
</evidence>
<reference evidence="2" key="1">
    <citation type="submission" date="2021-12" db="EMBL/GenBank/DDBJ databases">
        <authorList>
            <person name="King R."/>
        </authorList>
    </citation>
    <scope>NUCLEOTIDE SEQUENCE</scope>
</reference>
<keyword evidence="3" id="KW-1185">Reference proteome</keyword>